<dbReference type="RefSeq" id="WP_263004733.1">
    <property type="nucleotide sequence ID" value="NZ_JAOTEM010000007.1"/>
</dbReference>
<proteinExistence type="predicted"/>
<organism evidence="1 2">
    <name type="scientific">Chryseobacterium edaphi</name>
    <dbReference type="NCBI Taxonomy" id="2976532"/>
    <lineage>
        <taxon>Bacteria</taxon>
        <taxon>Pseudomonadati</taxon>
        <taxon>Bacteroidota</taxon>
        <taxon>Flavobacteriia</taxon>
        <taxon>Flavobacteriales</taxon>
        <taxon>Weeksellaceae</taxon>
        <taxon>Chryseobacterium group</taxon>
        <taxon>Chryseobacterium</taxon>
    </lineage>
</organism>
<keyword evidence="2" id="KW-1185">Reference proteome</keyword>
<dbReference type="Proteomes" id="UP001208649">
    <property type="component" value="Unassembled WGS sequence"/>
</dbReference>
<reference evidence="2" key="1">
    <citation type="submission" date="2023-07" db="EMBL/GenBank/DDBJ databases">
        <title>Chryseobacterium sp. strain PBS4-4 Genome sequencing and assembly.</title>
        <authorList>
            <person name="Jung Y."/>
        </authorList>
    </citation>
    <scope>NUCLEOTIDE SEQUENCE [LARGE SCALE GENOMIC DNA]</scope>
    <source>
        <strain evidence="2">PBS4-4</strain>
    </source>
</reference>
<name>A0ABT2WCM4_9FLAO</name>
<accession>A0ABT2WCM4</accession>
<dbReference type="EMBL" id="JAOTEM010000007">
    <property type="protein sequence ID" value="MCU7619174.1"/>
    <property type="molecule type" value="Genomic_DNA"/>
</dbReference>
<gene>
    <name evidence="1" type="ORF">NZ698_18500</name>
</gene>
<protein>
    <submittedName>
        <fullName evidence="1">Type VI secretion system baseplate subunit TssG</fullName>
    </submittedName>
</protein>
<evidence type="ECO:0000313" key="1">
    <source>
        <dbReference type="EMBL" id="MCU7619174.1"/>
    </source>
</evidence>
<comment type="caution">
    <text evidence="1">The sequence shown here is derived from an EMBL/GenBank/DDBJ whole genome shotgun (WGS) entry which is preliminary data.</text>
</comment>
<dbReference type="InterPro" id="IPR010732">
    <property type="entry name" value="T6SS_TssG-like"/>
</dbReference>
<evidence type="ECO:0000313" key="2">
    <source>
        <dbReference type="Proteomes" id="UP001208649"/>
    </source>
</evidence>
<dbReference type="Pfam" id="PF06996">
    <property type="entry name" value="T6SS_TssG"/>
    <property type="match status" value="1"/>
</dbReference>
<sequence>MEKIQNLAKQITWLKHDIKAEVIVNNLLKNNDIDESQYVIFKNGQFSRAFRYDVLDSDVIDYDLDTNQMLKIVLSRDGFYDMLPQNLIHAARNDSPEKDVDGMIREYQIQKKQQKESRLFFQPFENEIFSYGVQIEGFEQDFLSDLNGLLVPDMFYDFWGISRDLPSLLVSKFIRILPFAYKIVGNINLACEILSSLLEEKVTTSTRTYQKYLDDDQSILLGESRLGLELITGNSYDDYSSHFNLQIGPLKKLNFSEYIHDGAMKKFVDLFYEYFFPIEVEIETTILLPEEKENFEFSSQQNSVLGYNTRI</sequence>